<dbReference type="SUPFAM" id="SSF55804">
    <property type="entry name" value="Phoshotransferase/anion transport protein"/>
    <property type="match status" value="1"/>
</dbReference>
<keyword evidence="2" id="KW-0762">Sugar transport</keyword>
<dbReference type="InterPro" id="IPR002178">
    <property type="entry name" value="PTS_EIIA_type-2_dom"/>
</dbReference>
<keyword evidence="3" id="KW-1185">Reference proteome</keyword>
<feature type="domain" description="PTS EIIA type-2" evidence="1">
    <location>
        <begin position="6"/>
        <end position="149"/>
    </location>
</feature>
<dbReference type="PROSITE" id="PS51094">
    <property type="entry name" value="PTS_EIIA_TYPE_2"/>
    <property type="match status" value="1"/>
</dbReference>
<dbReference type="CDD" id="cd00211">
    <property type="entry name" value="PTS_IIA_fru"/>
    <property type="match status" value="1"/>
</dbReference>
<dbReference type="PANTHER" id="PTHR47738:SF1">
    <property type="entry name" value="NITROGEN REGULATORY PROTEIN"/>
    <property type="match status" value="1"/>
</dbReference>
<dbReference type="Pfam" id="PF00359">
    <property type="entry name" value="PTS_EIIA_2"/>
    <property type="match status" value="1"/>
</dbReference>
<gene>
    <name evidence="2" type="ORF">KZZ10_03975</name>
</gene>
<sequence length="151" mass="16627">MKHLSRLLPLSNVVLEMPATSKKRVFEQAALLLENNQGVERAAVYESLFARERLGSTGLGSGIAMPHGRVKGLKTGIAAFLRLAKPIPFDAPDRQPVDQLLVLLTPEASTQQHLDILAEVARLFSNEALRSRLAMETDPKIVHALLTEDLR</sequence>
<evidence type="ECO:0000313" key="3">
    <source>
        <dbReference type="Proteomes" id="UP000739565"/>
    </source>
</evidence>
<dbReference type="EMBL" id="JAHXRI010000006">
    <property type="protein sequence ID" value="MBZ1349795.1"/>
    <property type="molecule type" value="Genomic_DNA"/>
</dbReference>
<dbReference type="GO" id="GO:0030295">
    <property type="term" value="F:protein kinase activator activity"/>
    <property type="evidence" value="ECO:0007669"/>
    <property type="project" value="TreeGrafter"/>
</dbReference>
<protein>
    <submittedName>
        <fullName evidence="2">PTS sugar transporter subunit IIA</fullName>
    </submittedName>
</protein>
<name>A0A953N723_9BURK</name>
<keyword evidence="2" id="KW-0813">Transport</keyword>
<evidence type="ECO:0000313" key="2">
    <source>
        <dbReference type="EMBL" id="MBZ1349795.1"/>
    </source>
</evidence>
<dbReference type="PANTHER" id="PTHR47738">
    <property type="entry name" value="PTS SYSTEM FRUCTOSE-LIKE EIIA COMPONENT-RELATED"/>
    <property type="match status" value="1"/>
</dbReference>
<dbReference type="RefSeq" id="WP_259660212.1">
    <property type="nucleotide sequence ID" value="NZ_JAHXRI010000006.1"/>
</dbReference>
<dbReference type="PROSITE" id="PS00372">
    <property type="entry name" value="PTS_EIIA_TYPE_2_HIS"/>
    <property type="match status" value="1"/>
</dbReference>
<comment type="caution">
    <text evidence="2">The sequence shown here is derived from an EMBL/GenBank/DDBJ whole genome shotgun (WGS) entry which is preliminary data.</text>
</comment>
<evidence type="ECO:0000259" key="1">
    <source>
        <dbReference type="PROSITE" id="PS51094"/>
    </source>
</evidence>
<dbReference type="InterPro" id="IPR016152">
    <property type="entry name" value="PTrfase/Anion_transptr"/>
</dbReference>
<dbReference type="AlphaFoldDB" id="A0A953N723"/>
<dbReference type="Gene3D" id="3.40.930.10">
    <property type="entry name" value="Mannitol-specific EII, Chain A"/>
    <property type="match status" value="1"/>
</dbReference>
<accession>A0A953N723</accession>
<proteinExistence type="predicted"/>
<organism evidence="2 3">
    <name type="scientific">Zwartia hollandica</name>
    <dbReference type="NCBI Taxonomy" id="324606"/>
    <lineage>
        <taxon>Bacteria</taxon>
        <taxon>Pseudomonadati</taxon>
        <taxon>Pseudomonadota</taxon>
        <taxon>Betaproteobacteria</taxon>
        <taxon>Burkholderiales</taxon>
        <taxon>Alcaligenaceae</taxon>
        <taxon>Zwartia</taxon>
    </lineage>
</organism>
<reference evidence="2" key="1">
    <citation type="submission" date="2021-07" db="EMBL/GenBank/DDBJ databases">
        <title>New genus and species of the family Alcaligenaceae.</title>
        <authorList>
            <person name="Hahn M.W."/>
        </authorList>
    </citation>
    <scope>NUCLEOTIDE SEQUENCE</scope>
    <source>
        <strain evidence="2">LF4-65</strain>
    </source>
</reference>
<dbReference type="Proteomes" id="UP000739565">
    <property type="component" value="Unassembled WGS sequence"/>
</dbReference>
<dbReference type="InterPro" id="IPR051541">
    <property type="entry name" value="PTS_SugarTrans_NitroReg"/>
</dbReference>